<feature type="domain" description="Heterokaryon incompatibility" evidence="1">
    <location>
        <begin position="15"/>
        <end position="188"/>
    </location>
</feature>
<dbReference type="Proteomes" id="UP000567885">
    <property type="component" value="Unassembled WGS sequence"/>
</dbReference>
<organism evidence="2 3">
    <name type="scientific">Fusarium heterosporum</name>
    <dbReference type="NCBI Taxonomy" id="42747"/>
    <lineage>
        <taxon>Eukaryota</taxon>
        <taxon>Fungi</taxon>
        <taxon>Dikarya</taxon>
        <taxon>Ascomycota</taxon>
        <taxon>Pezizomycotina</taxon>
        <taxon>Sordariomycetes</taxon>
        <taxon>Hypocreomycetidae</taxon>
        <taxon>Hypocreales</taxon>
        <taxon>Nectriaceae</taxon>
        <taxon>Fusarium</taxon>
        <taxon>Fusarium heterosporum species complex</taxon>
    </lineage>
</organism>
<proteinExistence type="predicted"/>
<dbReference type="Pfam" id="PF06985">
    <property type="entry name" value="HET"/>
    <property type="match status" value="1"/>
</dbReference>
<protein>
    <submittedName>
        <fullName evidence="2">Heterokaryon incompatibility protein</fullName>
    </submittedName>
</protein>
<comment type="caution">
    <text evidence="2">The sequence shown here is derived from an EMBL/GenBank/DDBJ whole genome shotgun (WGS) entry which is preliminary data.</text>
</comment>
<keyword evidence="3" id="KW-1185">Reference proteome</keyword>
<dbReference type="EMBL" id="JAAGWQ010000112">
    <property type="protein sequence ID" value="KAF5666068.1"/>
    <property type="molecule type" value="Genomic_DNA"/>
</dbReference>
<dbReference type="OrthoDB" id="5362512at2759"/>
<dbReference type="PANTHER" id="PTHR33112:SF13">
    <property type="entry name" value="HETEROKARYON INCOMPATIBILITY DOMAIN-CONTAINING PROTEIN"/>
    <property type="match status" value="1"/>
</dbReference>
<dbReference type="PANTHER" id="PTHR33112">
    <property type="entry name" value="DOMAIN PROTEIN, PUTATIVE-RELATED"/>
    <property type="match status" value="1"/>
</dbReference>
<gene>
    <name evidence="2" type="ORF">FHETE_6369</name>
</gene>
<evidence type="ECO:0000313" key="2">
    <source>
        <dbReference type="EMBL" id="KAF5666068.1"/>
    </source>
</evidence>
<dbReference type="AlphaFoldDB" id="A0A8H5TAB8"/>
<dbReference type="InterPro" id="IPR010730">
    <property type="entry name" value="HET"/>
</dbReference>
<evidence type="ECO:0000313" key="3">
    <source>
        <dbReference type="Proteomes" id="UP000567885"/>
    </source>
</evidence>
<sequence length="482" mass="54535">MRLFIHVSSGESVPYVALSHCWGSSGIKFKTTKLTIKDYRQAISFEDLPMNFQDAVVITRSIGIRYLWIDSLCILQDDIEDWQAESSKMASIYRDAYLVLAATQAADSSEGFLDRQHVSPSFGYDPMLFALSTRNLPLQMGQIRNHNSTISKIYTQCLDLYPGGGTRARHHSTVFYSPLNRRAWVLQENVLPRRIVHFTCHEMLWECIECLKCECMEVDHVASGEESQNLTREDHFFSVGTERGPNQLHRSWLKVLQQYQALALSNESDRLPALSGLASLWSSRGAGAYLAGLWQDNILSSIIWRGHTDGGRIKRWETYRAPSWSPFALGYLIDDQKPAMASFSFLSSYYGLSEEYARLASAQCTPDGKDKMGAVKDGYIVIQTLVSECYPDDLPKAQGTFWDHGIKDAEGQEVTLILIGYYDFSYGDHGHEMRPRAIMAVPSKTVHGAYERVGILAPTEYSQVQGINKLFQQAEQREIKMV</sequence>
<evidence type="ECO:0000259" key="1">
    <source>
        <dbReference type="Pfam" id="PF06985"/>
    </source>
</evidence>
<accession>A0A8H5TAB8</accession>
<reference evidence="2 3" key="1">
    <citation type="submission" date="2020-05" db="EMBL/GenBank/DDBJ databases">
        <title>Identification and distribution of gene clusters putatively required for synthesis of sphingolipid metabolism inhibitors in phylogenetically diverse species of the filamentous fungus Fusarium.</title>
        <authorList>
            <person name="Kim H.-S."/>
            <person name="Busman M."/>
            <person name="Brown D.W."/>
            <person name="Divon H."/>
            <person name="Uhlig S."/>
            <person name="Proctor R.H."/>
        </authorList>
    </citation>
    <scope>NUCLEOTIDE SEQUENCE [LARGE SCALE GENOMIC DNA]</scope>
    <source>
        <strain evidence="2 3">NRRL 20693</strain>
    </source>
</reference>
<name>A0A8H5TAB8_FUSHE</name>